<sequence>MNEMVWLPEEDWYMLKLIYKEDFLTATVVTFICGKVRIVQVTCSPSEKYPTLTLTLRAMDSLGENHYDKEVAFDVLK</sequence>
<evidence type="ECO:0000313" key="1">
    <source>
        <dbReference type="EMBL" id="KGM92094.1"/>
    </source>
</evidence>
<dbReference type="RefSeq" id="XP_010759860.1">
    <property type="nucleotide sequence ID" value="XM_010761558.1"/>
</dbReference>
<dbReference type="OMA" id="NEMIWIC"/>
<evidence type="ECO:0008006" key="3">
    <source>
        <dbReference type="Google" id="ProtNLM"/>
    </source>
</evidence>
<dbReference type="EMBL" id="KN275960">
    <property type="protein sequence ID" value="KGM92094.1"/>
    <property type="molecule type" value="Genomic_DNA"/>
</dbReference>
<dbReference type="HOGENOM" id="CLU_173439_0_0_1"/>
<dbReference type="OrthoDB" id="4204806at2759"/>
<keyword evidence="2" id="KW-1185">Reference proteome</keyword>
<proteinExistence type="predicted"/>
<organism evidence="1 2">
    <name type="scientific">Paracoccidioides brasiliensis (strain Pb18)</name>
    <dbReference type="NCBI Taxonomy" id="502780"/>
    <lineage>
        <taxon>Eukaryota</taxon>
        <taxon>Fungi</taxon>
        <taxon>Dikarya</taxon>
        <taxon>Ascomycota</taxon>
        <taxon>Pezizomycotina</taxon>
        <taxon>Eurotiomycetes</taxon>
        <taxon>Eurotiomycetidae</taxon>
        <taxon>Onygenales</taxon>
        <taxon>Ajellomycetaceae</taxon>
        <taxon>Paracoccidioides</taxon>
    </lineage>
</organism>
<dbReference type="InParanoid" id="A0A0A0HSA0"/>
<name>A0A0A0HSA0_PARBD</name>
<protein>
    <recommendedName>
        <fullName evidence="3">RWD domain-containing protein</fullName>
    </recommendedName>
</protein>
<accession>A0A0A0HSA0</accession>
<dbReference type="KEGG" id="pbn:PADG_11624"/>
<gene>
    <name evidence="1" type="ORF">PADG_11624</name>
</gene>
<dbReference type="AlphaFoldDB" id="A0A0A0HSA0"/>
<reference evidence="1 2" key="1">
    <citation type="journal article" date="2011" name="PLoS Genet.">
        <title>Comparative genomic analysis of human fungal pathogens causing paracoccidioidomycosis.</title>
        <authorList>
            <person name="Desjardins C.A."/>
            <person name="Champion M.D."/>
            <person name="Holder J.W."/>
            <person name="Muszewska A."/>
            <person name="Goldberg J."/>
            <person name="Bailao A.M."/>
            <person name="Brigido M.M."/>
            <person name="Ferreira M.E."/>
            <person name="Garcia A.M."/>
            <person name="Grynberg M."/>
            <person name="Gujja S."/>
            <person name="Heiman D.I."/>
            <person name="Henn M.R."/>
            <person name="Kodira C.D."/>
            <person name="Leon-Narvaez H."/>
            <person name="Longo L.V."/>
            <person name="Ma L.J."/>
            <person name="Malavazi I."/>
            <person name="Matsuo A.L."/>
            <person name="Morais F.V."/>
            <person name="Pereira M."/>
            <person name="Rodriguez-Brito S."/>
            <person name="Sakthikumar S."/>
            <person name="Salem-Izacc S.M."/>
            <person name="Sykes S.M."/>
            <person name="Teixeira M.M."/>
            <person name="Vallejo M.C."/>
            <person name="Walter M.E."/>
            <person name="Yandava C."/>
            <person name="Young S."/>
            <person name="Zeng Q."/>
            <person name="Zucker J."/>
            <person name="Felipe M.S."/>
            <person name="Goldman G.H."/>
            <person name="Haas B.J."/>
            <person name="McEwen J.G."/>
            <person name="Nino-Vega G."/>
            <person name="Puccia R."/>
            <person name="San-Blas G."/>
            <person name="Soares C.M."/>
            <person name="Birren B.W."/>
            <person name="Cuomo C.A."/>
        </authorList>
    </citation>
    <scope>NUCLEOTIDE SEQUENCE [LARGE SCALE GENOMIC DNA]</scope>
    <source>
        <strain evidence="1 2">Pb18</strain>
    </source>
</reference>
<dbReference type="Proteomes" id="UP000001628">
    <property type="component" value="Unassembled WGS sequence"/>
</dbReference>
<dbReference type="GeneID" id="22587521"/>
<dbReference type="VEuPathDB" id="FungiDB:PADG_11624"/>
<evidence type="ECO:0000313" key="2">
    <source>
        <dbReference type="Proteomes" id="UP000001628"/>
    </source>
</evidence>